<feature type="active site" description="Proton donor" evidence="2">
    <location>
        <position position="91"/>
    </location>
</feature>
<dbReference type="InterPro" id="IPR004386">
    <property type="entry name" value="Toxin_YafQ-like"/>
</dbReference>
<dbReference type="EMBL" id="MLHH01000012">
    <property type="protein sequence ID" value="OOF36399.1"/>
    <property type="molecule type" value="Genomic_DNA"/>
</dbReference>
<keyword evidence="4" id="KW-1185">Reference proteome</keyword>
<dbReference type="AlphaFoldDB" id="A0A1V3I8J1"/>
<reference evidence="3 4" key="1">
    <citation type="submission" date="2016-10" db="EMBL/GenBank/DDBJ databases">
        <title>Rodentibacter gen. nov. and new species.</title>
        <authorList>
            <person name="Christensen H."/>
        </authorList>
    </citation>
    <scope>NUCLEOTIDE SEQUENCE [LARGE SCALE GENOMIC DNA]</scope>
    <source>
        <strain evidence="3 4">Ac69</strain>
    </source>
</reference>
<accession>A0A1V3I8J1</accession>
<evidence type="ECO:0000313" key="3">
    <source>
        <dbReference type="EMBL" id="OOF36399.1"/>
    </source>
</evidence>
<sequence>MSNSLSTLKVTATKAFQRDAKKLSPKQLFSVEMTEVMYLLQRNQPLPRKYLDHALRGEMEGFRDCHIFNDLVLIYQLVDNTELKLIRLGSHSEIF</sequence>
<dbReference type="SUPFAM" id="SSF143011">
    <property type="entry name" value="RelE-like"/>
    <property type="match status" value="1"/>
</dbReference>
<dbReference type="InterPro" id="IPR007712">
    <property type="entry name" value="RelE/ParE_toxin"/>
</dbReference>
<name>A0A1V3I8J1_9PAST</name>
<keyword evidence="1" id="KW-1277">Toxin-antitoxin system</keyword>
<dbReference type="NCBIfam" id="TIGR00053">
    <property type="entry name" value="YafQ family addiction module toxin"/>
    <property type="match status" value="1"/>
</dbReference>
<proteinExistence type="predicted"/>
<evidence type="ECO:0000313" key="4">
    <source>
        <dbReference type="Proteomes" id="UP000189437"/>
    </source>
</evidence>
<evidence type="ECO:0000256" key="2">
    <source>
        <dbReference type="PIRSR" id="PIRSR006156-1"/>
    </source>
</evidence>
<comment type="caution">
    <text evidence="3">The sequence shown here is derived from an EMBL/GenBank/DDBJ whole genome shotgun (WGS) entry which is preliminary data.</text>
</comment>
<organism evidence="3 4">
    <name type="scientific">Rodentibacter heidelbergensis</name>
    <dbReference type="NCBI Taxonomy" id="1908258"/>
    <lineage>
        <taxon>Bacteria</taxon>
        <taxon>Pseudomonadati</taxon>
        <taxon>Pseudomonadota</taxon>
        <taxon>Gammaproteobacteria</taxon>
        <taxon>Pasteurellales</taxon>
        <taxon>Pasteurellaceae</taxon>
        <taxon>Rodentibacter</taxon>
    </lineage>
</organism>
<dbReference type="PIRSF" id="PIRSF006156">
    <property type="entry name" value="YafQ"/>
    <property type="match status" value="1"/>
</dbReference>
<dbReference type="NCBIfam" id="TIGR02385">
    <property type="entry name" value="RelE_StbE"/>
    <property type="match status" value="1"/>
</dbReference>
<dbReference type="STRING" id="1908258.BKK48_06530"/>
<dbReference type="PANTHER" id="PTHR40588:SF1">
    <property type="entry name" value="MRNA INTERFERASE TOXIN YAFQ"/>
    <property type="match status" value="1"/>
</dbReference>
<dbReference type="PANTHER" id="PTHR40588">
    <property type="entry name" value="MRNA INTERFERASE TOXIN YAFQ"/>
    <property type="match status" value="1"/>
</dbReference>
<dbReference type="GO" id="GO:0006402">
    <property type="term" value="P:mRNA catabolic process"/>
    <property type="evidence" value="ECO:0007669"/>
    <property type="project" value="TreeGrafter"/>
</dbReference>
<dbReference type="RefSeq" id="WP_077427337.1">
    <property type="nucleotide sequence ID" value="NZ_MLHH01000012.1"/>
</dbReference>
<evidence type="ECO:0000256" key="1">
    <source>
        <dbReference type="ARBA" id="ARBA00022649"/>
    </source>
</evidence>
<dbReference type="OrthoDB" id="7030467at2"/>
<protein>
    <submittedName>
        <fullName evidence="3">Addiction module toxin RelE</fullName>
    </submittedName>
</protein>
<dbReference type="InterPro" id="IPR035093">
    <property type="entry name" value="RelE/ParE_toxin_dom_sf"/>
</dbReference>
<dbReference type="Proteomes" id="UP000189437">
    <property type="component" value="Unassembled WGS sequence"/>
</dbReference>
<gene>
    <name evidence="3" type="ORF">BKK48_06530</name>
</gene>
<dbReference type="Gene3D" id="3.30.2310.20">
    <property type="entry name" value="RelE-like"/>
    <property type="match status" value="1"/>
</dbReference>
<dbReference type="GO" id="GO:0004521">
    <property type="term" value="F:RNA endonuclease activity"/>
    <property type="evidence" value="ECO:0007669"/>
    <property type="project" value="TreeGrafter"/>
</dbReference>
<dbReference type="GO" id="GO:0006415">
    <property type="term" value="P:translational termination"/>
    <property type="evidence" value="ECO:0007669"/>
    <property type="project" value="TreeGrafter"/>
</dbReference>
<dbReference type="Pfam" id="PF15738">
    <property type="entry name" value="YafQ_toxin"/>
    <property type="match status" value="1"/>
</dbReference>